<feature type="domain" description="SbsA Ig-like" evidence="2">
    <location>
        <begin position="4"/>
        <end position="81"/>
    </location>
</feature>
<evidence type="ECO:0000313" key="3">
    <source>
        <dbReference type="EMBL" id="NKX50326.1"/>
    </source>
</evidence>
<evidence type="ECO:0000256" key="1">
    <source>
        <dbReference type="ARBA" id="ARBA00022729"/>
    </source>
</evidence>
<protein>
    <submittedName>
        <fullName evidence="3">Ig-like domain-containing protein</fullName>
    </submittedName>
</protein>
<keyword evidence="4" id="KW-1185">Reference proteome</keyword>
<sequence>TDGPAPAVTGRAPAADAASVAANGSITATFSEPVNGIGSGTMTLTAPDGTAVPAAVSYDPINRTATLDPEANLAVGTRYTVK</sequence>
<dbReference type="EMBL" id="JAAZSR010000080">
    <property type="protein sequence ID" value="NKX50326.1"/>
    <property type="molecule type" value="Genomic_DNA"/>
</dbReference>
<dbReference type="InterPro" id="IPR014755">
    <property type="entry name" value="Cu-Rt/internalin_Ig-like"/>
</dbReference>
<evidence type="ECO:0000259" key="2">
    <source>
        <dbReference type="Pfam" id="PF13205"/>
    </source>
</evidence>
<name>A0ABX1JMG9_9MICC</name>
<gene>
    <name evidence="3" type="ORF">HER39_07040</name>
</gene>
<dbReference type="Pfam" id="PF13205">
    <property type="entry name" value="Big_5"/>
    <property type="match status" value="1"/>
</dbReference>
<organism evidence="3 4">
    <name type="scientific">Arthrobacter deserti</name>
    <dbReference type="NCBI Taxonomy" id="1742687"/>
    <lineage>
        <taxon>Bacteria</taxon>
        <taxon>Bacillati</taxon>
        <taxon>Actinomycetota</taxon>
        <taxon>Actinomycetes</taxon>
        <taxon>Micrococcales</taxon>
        <taxon>Micrococcaceae</taxon>
        <taxon>Arthrobacter</taxon>
    </lineage>
</organism>
<keyword evidence="1" id="KW-0732">Signal</keyword>
<feature type="non-terminal residue" evidence="3">
    <location>
        <position position="1"/>
    </location>
</feature>
<evidence type="ECO:0000313" key="4">
    <source>
        <dbReference type="Proteomes" id="UP000523795"/>
    </source>
</evidence>
<feature type="non-terminal residue" evidence="3">
    <location>
        <position position="82"/>
    </location>
</feature>
<dbReference type="Gene3D" id="2.60.40.1220">
    <property type="match status" value="1"/>
</dbReference>
<proteinExistence type="predicted"/>
<dbReference type="Proteomes" id="UP000523795">
    <property type="component" value="Unassembled WGS sequence"/>
</dbReference>
<reference evidence="3 4" key="1">
    <citation type="submission" date="2020-04" db="EMBL/GenBank/DDBJ databases">
        <authorList>
            <person name="Liu S."/>
        </authorList>
    </citation>
    <scope>NUCLEOTIDE SEQUENCE [LARGE SCALE GENOMIC DNA]</scope>
    <source>
        <strain evidence="3 4">CGMCC 1.15091</strain>
    </source>
</reference>
<accession>A0ABX1JMG9</accession>
<dbReference type="InterPro" id="IPR032812">
    <property type="entry name" value="SbsA_Ig"/>
</dbReference>
<comment type="caution">
    <text evidence="3">The sequence shown here is derived from an EMBL/GenBank/DDBJ whole genome shotgun (WGS) entry which is preliminary data.</text>
</comment>